<sequence length="90" mass="10200">MMQSNHQSRFKVGTFLKFYSNLGLSLGMVSEQTESPVGNIFSTGWLENGEGTFEIVETPTHMAGSIHWSTRIMRKHSFNASYIEKVEVLK</sequence>
<protein>
    <submittedName>
        <fullName evidence="1">Uncharacterized protein</fullName>
    </submittedName>
</protein>
<organism evidence="1 2">
    <name type="scientific">Cronobacter phage LPCS28</name>
    <dbReference type="NCBI Taxonomy" id="2924885"/>
    <lineage>
        <taxon>Viruses</taxon>
        <taxon>Duplodnaviria</taxon>
        <taxon>Heunggongvirae</taxon>
        <taxon>Uroviricota</taxon>
        <taxon>Caudoviricetes</taxon>
        <taxon>Pantevenvirales</taxon>
        <taxon>Straboviridae</taxon>
        <taxon>Nanhuvirus</taxon>
        <taxon>Nanhuvirus LPCS28</taxon>
    </lineage>
</organism>
<reference evidence="1 2" key="1">
    <citation type="submission" date="2022-02" db="EMBL/GenBank/DDBJ databases">
        <authorList>
            <person name="Tian F."/>
            <person name="Li J."/>
            <person name="Li F."/>
            <person name="Tong Y."/>
        </authorList>
    </citation>
    <scope>NUCLEOTIDE SEQUENCE [LARGE SCALE GENOMIC DNA]</scope>
</reference>
<name>A0AAE9K859_9CAUD</name>
<dbReference type="Proteomes" id="UP000832072">
    <property type="component" value="Segment"/>
</dbReference>
<keyword evidence="2" id="KW-1185">Reference proteome</keyword>
<gene>
    <name evidence="1" type="ORF">EHEKIMEA_00286</name>
</gene>
<evidence type="ECO:0000313" key="1">
    <source>
        <dbReference type="EMBL" id="UNY47168.1"/>
    </source>
</evidence>
<accession>A0AAE9K859</accession>
<proteinExistence type="predicted"/>
<dbReference type="EMBL" id="OM638103">
    <property type="protein sequence ID" value="UNY47168.1"/>
    <property type="molecule type" value="Genomic_DNA"/>
</dbReference>
<evidence type="ECO:0000313" key="2">
    <source>
        <dbReference type="Proteomes" id="UP000832072"/>
    </source>
</evidence>